<sequence length="162" mass="18842">MILYKKQVAAATKSEVIIMQVDAPIGKWIAKLYKHHDQFVDKLMEPLNINHSEGNMLVHLYKDGDGINQKALEENLGVDKATVSRSVNSLIEKGYIRKESSPKDGRVNLIFLSRKAKEKQQKIKSIYQKWFDYFLEEIPKKDARKVIETLEKMYEMVQDKVD</sequence>
<dbReference type="SMART" id="SM00347">
    <property type="entry name" value="HTH_MARR"/>
    <property type="match status" value="1"/>
</dbReference>
<dbReference type="PROSITE" id="PS01117">
    <property type="entry name" value="HTH_MARR_1"/>
    <property type="match status" value="1"/>
</dbReference>
<dbReference type="EMBL" id="JAJFAT010000004">
    <property type="protein sequence ID" value="MCC3144455.1"/>
    <property type="molecule type" value="Genomic_DNA"/>
</dbReference>
<dbReference type="Proteomes" id="UP001199296">
    <property type="component" value="Unassembled WGS sequence"/>
</dbReference>
<reference evidence="5 6" key="1">
    <citation type="submission" date="2021-10" db="EMBL/GenBank/DDBJ databases">
        <authorList>
            <person name="Grouzdev D.S."/>
            <person name="Pantiukh K.S."/>
            <person name="Krutkina M.S."/>
        </authorList>
    </citation>
    <scope>NUCLEOTIDE SEQUENCE [LARGE SCALE GENOMIC DNA]</scope>
    <source>
        <strain evidence="5 6">Z-7514</strain>
    </source>
</reference>
<organism evidence="5 6">
    <name type="scientific">Halanaerobium polyolivorans</name>
    <dbReference type="NCBI Taxonomy" id="2886943"/>
    <lineage>
        <taxon>Bacteria</taxon>
        <taxon>Bacillati</taxon>
        <taxon>Bacillota</taxon>
        <taxon>Clostridia</taxon>
        <taxon>Halanaerobiales</taxon>
        <taxon>Halanaerobiaceae</taxon>
        <taxon>Halanaerobium</taxon>
    </lineage>
</organism>
<keyword evidence="6" id="KW-1185">Reference proteome</keyword>
<feature type="domain" description="HTH marR-type" evidence="4">
    <location>
        <begin position="22"/>
        <end position="155"/>
    </location>
</feature>
<dbReference type="GO" id="GO:0003700">
    <property type="term" value="F:DNA-binding transcription factor activity"/>
    <property type="evidence" value="ECO:0007669"/>
    <property type="project" value="InterPro"/>
</dbReference>
<dbReference type="SUPFAM" id="SSF46785">
    <property type="entry name" value="Winged helix' DNA-binding domain"/>
    <property type="match status" value="1"/>
</dbReference>
<accession>A0AAW4WV92</accession>
<evidence type="ECO:0000256" key="2">
    <source>
        <dbReference type="ARBA" id="ARBA00023125"/>
    </source>
</evidence>
<dbReference type="GO" id="GO:0003677">
    <property type="term" value="F:DNA binding"/>
    <property type="evidence" value="ECO:0007669"/>
    <property type="project" value="UniProtKB-KW"/>
</dbReference>
<dbReference type="PANTHER" id="PTHR42756">
    <property type="entry name" value="TRANSCRIPTIONAL REGULATOR, MARR"/>
    <property type="match status" value="1"/>
</dbReference>
<dbReference type="InterPro" id="IPR036390">
    <property type="entry name" value="WH_DNA-bd_sf"/>
</dbReference>
<dbReference type="PROSITE" id="PS50995">
    <property type="entry name" value="HTH_MARR_2"/>
    <property type="match status" value="1"/>
</dbReference>
<dbReference type="InterPro" id="IPR023187">
    <property type="entry name" value="Tscrpt_reg_MarR-type_CS"/>
</dbReference>
<dbReference type="Gene3D" id="1.10.10.10">
    <property type="entry name" value="Winged helix-like DNA-binding domain superfamily/Winged helix DNA-binding domain"/>
    <property type="match status" value="1"/>
</dbReference>
<keyword evidence="2" id="KW-0238">DNA-binding</keyword>
<dbReference type="PANTHER" id="PTHR42756:SF1">
    <property type="entry name" value="TRANSCRIPTIONAL REPRESSOR OF EMRAB OPERON"/>
    <property type="match status" value="1"/>
</dbReference>
<dbReference type="Pfam" id="PF12802">
    <property type="entry name" value="MarR_2"/>
    <property type="match status" value="1"/>
</dbReference>
<dbReference type="RefSeq" id="WP_229344231.1">
    <property type="nucleotide sequence ID" value="NZ_JAJFAT010000004.1"/>
</dbReference>
<evidence type="ECO:0000259" key="4">
    <source>
        <dbReference type="PROSITE" id="PS50995"/>
    </source>
</evidence>
<name>A0AAW4WV92_9FIRM</name>
<evidence type="ECO:0000256" key="1">
    <source>
        <dbReference type="ARBA" id="ARBA00023015"/>
    </source>
</evidence>
<proteinExistence type="predicted"/>
<evidence type="ECO:0000313" key="6">
    <source>
        <dbReference type="Proteomes" id="UP001199296"/>
    </source>
</evidence>
<keyword evidence="3" id="KW-0804">Transcription</keyword>
<keyword evidence="1" id="KW-0805">Transcription regulation</keyword>
<protein>
    <submittedName>
        <fullName evidence="5">MarR family winged helix-turn-helix transcriptional regulator</fullName>
    </submittedName>
</protein>
<dbReference type="AlphaFoldDB" id="A0AAW4WV92"/>
<dbReference type="InterPro" id="IPR036388">
    <property type="entry name" value="WH-like_DNA-bd_sf"/>
</dbReference>
<evidence type="ECO:0000313" key="5">
    <source>
        <dbReference type="EMBL" id="MCC3144455.1"/>
    </source>
</evidence>
<evidence type="ECO:0000256" key="3">
    <source>
        <dbReference type="ARBA" id="ARBA00023163"/>
    </source>
</evidence>
<comment type="caution">
    <text evidence="5">The sequence shown here is derived from an EMBL/GenBank/DDBJ whole genome shotgun (WGS) entry which is preliminary data.</text>
</comment>
<dbReference type="InterPro" id="IPR000835">
    <property type="entry name" value="HTH_MarR-typ"/>
</dbReference>
<gene>
    <name evidence="5" type="ORF">LJ207_03855</name>
</gene>